<dbReference type="Pfam" id="PF12704">
    <property type="entry name" value="MacB_PCD"/>
    <property type="match status" value="1"/>
</dbReference>
<feature type="domain" description="MacB-like periplasmic core" evidence="9">
    <location>
        <begin position="20"/>
        <end position="239"/>
    </location>
</feature>
<evidence type="ECO:0000313" key="11">
    <source>
        <dbReference type="Proteomes" id="UP000292209"/>
    </source>
</evidence>
<feature type="transmembrane region" description="Helical" evidence="7">
    <location>
        <begin position="265"/>
        <end position="291"/>
    </location>
</feature>
<feature type="domain" description="ABC3 transporter permease C-terminal" evidence="8">
    <location>
        <begin position="269"/>
        <end position="399"/>
    </location>
</feature>
<dbReference type="AlphaFoldDB" id="A0A4Q7PCE7"/>
<dbReference type="GO" id="GO:0044874">
    <property type="term" value="P:lipoprotein localization to outer membrane"/>
    <property type="evidence" value="ECO:0007669"/>
    <property type="project" value="TreeGrafter"/>
</dbReference>
<keyword evidence="3" id="KW-1003">Cell membrane</keyword>
<comment type="caution">
    <text evidence="10">The sequence shown here is derived from an EMBL/GenBank/DDBJ whole genome shotgun (WGS) entry which is preliminary data.</text>
</comment>
<dbReference type="InterPro" id="IPR025857">
    <property type="entry name" value="MacB_PCD"/>
</dbReference>
<dbReference type="Proteomes" id="UP000292209">
    <property type="component" value="Unassembled WGS sequence"/>
</dbReference>
<evidence type="ECO:0000256" key="7">
    <source>
        <dbReference type="SAM" id="Phobius"/>
    </source>
</evidence>
<keyword evidence="4 7" id="KW-0812">Transmembrane</keyword>
<evidence type="ECO:0000313" key="10">
    <source>
        <dbReference type="EMBL" id="RZS97260.1"/>
    </source>
</evidence>
<gene>
    <name evidence="10" type="ORF">BC751_2863</name>
</gene>
<feature type="transmembrane region" description="Helical" evidence="7">
    <location>
        <begin position="372"/>
        <end position="395"/>
    </location>
</feature>
<evidence type="ECO:0000256" key="2">
    <source>
        <dbReference type="ARBA" id="ARBA00005236"/>
    </source>
</evidence>
<keyword evidence="5 7" id="KW-1133">Transmembrane helix</keyword>
<evidence type="ECO:0000256" key="1">
    <source>
        <dbReference type="ARBA" id="ARBA00004651"/>
    </source>
</evidence>
<dbReference type="InterPro" id="IPR003838">
    <property type="entry name" value="ABC3_permease_C"/>
</dbReference>
<proteinExistence type="inferred from homology"/>
<organism evidence="10 11">
    <name type="scientific">Cecembia calidifontis</name>
    <dbReference type="NCBI Taxonomy" id="1187080"/>
    <lineage>
        <taxon>Bacteria</taxon>
        <taxon>Pseudomonadati</taxon>
        <taxon>Bacteroidota</taxon>
        <taxon>Cytophagia</taxon>
        <taxon>Cytophagales</taxon>
        <taxon>Cyclobacteriaceae</taxon>
        <taxon>Cecembia</taxon>
    </lineage>
</organism>
<name>A0A4Q7PCE7_9BACT</name>
<dbReference type="InterPro" id="IPR051447">
    <property type="entry name" value="Lipoprotein-release_system"/>
</dbReference>
<comment type="subcellular location">
    <subcellularLocation>
        <location evidence="1">Cell membrane</location>
        <topology evidence="1">Multi-pass membrane protein</topology>
    </subcellularLocation>
</comment>
<dbReference type="PANTHER" id="PTHR30489:SF0">
    <property type="entry name" value="LIPOPROTEIN-RELEASING SYSTEM TRANSMEMBRANE PROTEIN LOLE"/>
    <property type="match status" value="1"/>
</dbReference>
<keyword evidence="10" id="KW-0449">Lipoprotein</keyword>
<sequence>MKTIFLLSWKNIWRNKTRSLALMMAIILGIAAGLIMFGLVAGMVMQRFDGLVENHLSHIQIHQKDYLREQENNLILPEPEKIRIVLDTISLIEEKAFRTISYGMIASGYNSSGVKILGINKNEEAKISRFPQNIIEGKYLDEEMRYPLVISERTAKKLKVRSGGRIVLTFQNLEGDITSAAFRISGIFRTSDANFDDANVHVLQKDLQELLGNPNAFHQVAILIKDYKKAEDLAGRLREMLPELEIRSWAGLAPELKILVEQGSFIMYIFMIIILLGLSFGILNTMLMAVFERLQELGMLMAIGVTKFKVASMIVLETVYISIIGGIFGVILGISIHNLFVKDGLDLSRFASALAEFGYDAIIYPILESKDIYITIGLVFLTAIIAAVIPAVRAIQLNPSEAIRK</sequence>
<evidence type="ECO:0000259" key="8">
    <source>
        <dbReference type="Pfam" id="PF02687"/>
    </source>
</evidence>
<evidence type="ECO:0000259" key="9">
    <source>
        <dbReference type="Pfam" id="PF12704"/>
    </source>
</evidence>
<protein>
    <submittedName>
        <fullName evidence="10">ABC-type lipoprotein release transport system permease subunit</fullName>
    </submittedName>
</protein>
<dbReference type="PANTHER" id="PTHR30489">
    <property type="entry name" value="LIPOPROTEIN-RELEASING SYSTEM TRANSMEMBRANE PROTEIN LOLE"/>
    <property type="match status" value="1"/>
</dbReference>
<reference evidence="10 11" key="1">
    <citation type="submission" date="2019-02" db="EMBL/GenBank/DDBJ databases">
        <title>Genomic Encyclopedia of Archaeal and Bacterial Type Strains, Phase II (KMG-II): from individual species to whole genera.</title>
        <authorList>
            <person name="Goeker M."/>
        </authorList>
    </citation>
    <scope>NUCLEOTIDE SEQUENCE [LARGE SCALE GENOMIC DNA]</scope>
    <source>
        <strain evidence="10 11">DSM 21411</strain>
    </source>
</reference>
<comment type="similarity">
    <text evidence="2">Belongs to the ABC-4 integral membrane protein family. LolC/E subfamily.</text>
</comment>
<dbReference type="RefSeq" id="WP_130276071.1">
    <property type="nucleotide sequence ID" value="NZ_SGXG01000001.1"/>
</dbReference>
<accession>A0A4Q7PCE7</accession>
<dbReference type="OrthoDB" id="9784014at2"/>
<evidence type="ECO:0000256" key="6">
    <source>
        <dbReference type="ARBA" id="ARBA00023136"/>
    </source>
</evidence>
<keyword evidence="6 7" id="KW-0472">Membrane</keyword>
<dbReference type="GO" id="GO:0098797">
    <property type="term" value="C:plasma membrane protein complex"/>
    <property type="evidence" value="ECO:0007669"/>
    <property type="project" value="TreeGrafter"/>
</dbReference>
<evidence type="ECO:0000256" key="3">
    <source>
        <dbReference type="ARBA" id="ARBA00022475"/>
    </source>
</evidence>
<evidence type="ECO:0000256" key="5">
    <source>
        <dbReference type="ARBA" id="ARBA00022989"/>
    </source>
</evidence>
<dbReference type="EMBL" id="SGXG01000001">
    <property type="protein sequence ID" value="RZS97260.1"/>
    <property type="molecule type" value="Genomic_DNA"/>
</dbReference>
<feature type="transmembrane region" description="Helical" evidence="7">
    <location>
        <begin position="311"/>
        <end position="335"/>
    </location>
</feature>
<keyword evidence="11" id="KW-1185">Reference proteome</keyword>
<evidence type="ECO:0000256" key="4">
    <source>
        <dbReference type="ARBA" id="ARBA00022692"/>
    </source>
</evidence>
<feature type="transmembrane region" description="Helical" evidence="7">
    <location>
        <begin position="20"/>
        <end position="41"/>
    </location>
</feature>
<dbReference type="Pfam" id="PF02687">
    <property type="entry name" value="FtsX"/>
    <property type="match status" value="1"/>
</dbReference>